<reference evidence="1 2" key="1">
    <citation type="journal article" date="2018" name="Front. Plant Sci.">
        <title>Red Clover (Trifolium pratense) and Zigzag Clover (T. medium) - A Picture of Genomic Similarities and Differences.</title>
        <authorList>
            <person name="Dluhosova J."/>
            <person name="Istvanek J."/>
            <person name="Nedelnik J."/>
            <person name="Repkova J."/>
        </authorList>
    </citation>
    <scope>NUCLEOTIDE SEQUENCE [LARGE SCALE GENOMIC DNA]</scope>
    <source>
        <strain evidence="2">cv. 10/8</strain>
        <tissue evidence="1">Leaf</tissue>
    </source>
</reference>
<proteinExistence type="predicted"/>
<dbReference type="Proteomes" id="UP000265520">
    <property type="component" value="Unassembled WGS sequence"/>
</dbReference>
<keyword evidence="2" id="KW-1185">Reference proteome</keyword>
<comment type="caution">
    <text evidence="1">The sequence shown here is derived from an EMBL/GenBank/DDBJ whole genome shotgun (WGS) entry which is preliminary data.</text>
</comment>
<protein>
    <submittedName>
        <fullName evidence="1">Uncharacterized protein</fullName>
    </submittedName>
</protein>
<accession>A0A392QLT2</accession>
<name>A0A392QLT2_9FABA</name>
<evidence type="ECO:0000313" key="2">
    <source>
        <dbReference type="Proteomes" id="UP000265520"/>
    </source>
</evidence>
<organism evidence="1 2">
    <name type="scientific">Trifolium medium</name>
    <dbReference type="NCBI Taxonomy" id="97028"/>
    <lineage>
        <taxon>Eukaryota</taxon>
        <taxon>Viridiplantae</taxon>
        <taxon>Streptophyta</taxon>
        <taxon>Embryophyta</taxon>
        <taxon>Tracheophyta</taxon>
        <taxon>Spermatophyta</taxon>
        <taxon>Magnoliopsida</taxon>
        <taxon>eudicotyledons</taxon>
        <taxon>Gunneridae</taxon>
        <taxon>Pentapetalae</taxon>
        <taxon>rosids</taxon>
        <taxon>fabids</taxon>
        <taxon>Fabales</taxon>
        <taxon>Fabaceae</taxon>
        <taxon>Papilionoideae</taxon>
        <taxon>50 kb inversion clade</taxon>
        <taxon>NPAAA clade</taxon>
        <taxon>Hologalegina</taxon>
        <taxon>IRL clade</taxon>
        <taxon>Trifolieae</taxon>
        <taxon>Trifolium</taxon>
    </lineage>
</organism>
<sequence>VTIWEGKDLEEEVRVAIQSSFHLSFCCNLNLEVGSPFR</sequence>
<feature type="non-terminal residue" evidence="1">
    <location>
        <position position="1"/>
    </location>
</feature>
<dbReference type="EMBL" id="LXQA010146846">
    <property type="protein sequence ID" value="MCI25371.1"/>
    <property type="molecule type" value="Genomic_DNA"/>
</dbReference>
<evidence type="ECO:0000313" key="1">
    <source>
        <dbReference type="EMBL" id="MCI25371.1"/>
    </source>
</evidence>
<dbReference type="AlphaFoldDB" id="A0A392QLT2"/>